<evidence type="ECO:0000256" key="5">
    <source>
        <dbReference type="ARBA" id="ARBA00022989"/>
    </source>
</evidence>
<keyword evidence="6 7" id="KW-0472">Membrane</keyword>
<dbReference type="Gene3D" id="3.30.240.20">
    <property type="entry name" value="bsu07140 like domains"/>
    <property type="match status" value="1"/>
</dbReference>
<keyword evidence="5 7" id="KW-1133">Transmembrane helix</keyword>
<sequence>MIEKWLAAEWSSIALVGLSSLVCYAAILLYTRIVGLRSFSKLSAADFAMTIAVGSLFASTISAPSPTLVLGIVAIGCLYAMQWGVAVARRQSKMFGKALDNQPLLLMRGPVFLDDNLKQANVTREDVYGKLRAANVFSYDQILAVVFETTGDISVIHSSDDAAKLDPDFFHDVIGAEHLSEPIR</sequence>
<comment type="similarity">
    <text evidence="2">Belongs to the UPF0702 family.</text>
</comment>
<evidence type="ECO:0000256" key="1">
    <source>
        <dbReference type="ARBA" id="ARBA00004651"/>
    </source>
</evidence>
<organism evidence="9 10">
    <name type="scientific">Novipirellula galeiformis</name>
    <dbReference type="NCBI Taxonomy" id="2528004"/>
    <lineage>
        <taxon>Bacteria</taxon>
        <taxon>Pseudomonadati</taxon>
        <taxon>Planctomycetota</taxon>
        <taxon>Planctomycetia</taxon>
        <taxon>Pirellulales</taxon>
        <taxon>Pirellulaceae</taxon>
        <taxon>Novipirellula</taxon>
    </lineage>
</organism>
<dbReference type="InterPro" id="IPR023090">
    <property type="entry name" value="UPF0702_alpha/beta_dom_sf"/>
</dbReference>
<evidence type="ECO:0000313" key="9">
    <source>
        <dbReference type="EMBL" id="TWU26300.1"/>
    </source>
</evidence>
<comment type="subcellular location">
    <subcellularLocation>
        <location evidence="1">Cell membrane</location>
        <topology evidence="1">Multi-pass membrane protein</topology>
    </subcellularLocation>
</comment>
<dbReference type="RefSeq" id="WP_146592680.1">
    <property type="nucleotide sequence ID" value="NZ_SJPT01000001.1"/>
</dbReference>
<dbReference type="GO" id="GO:0005886">
    <property type="term" value="C:plasma membrane"/>
    <property type="evidence" value="ECO:0007669"/>
    <property type="project" value="UniProtKB-SubCell"/>
</dbReference>
<gene>
    <name evidence="9" type="ORF">Pla52o_01530</name>
</gene>
<dbReference type="Proteomes" id="UP000316304">
    <property type="component" value="Unassembled WGS sequence"/>
</dbReference>
<evidence type="ECO:0000259" key="8">
    <source>
        <dbReference type="Pfam" id="PF04239"/>
    </source>
</evidence>
<dbReference type="InterPro" id="IPR007353">
    <property type="entry name" value="DUF421"/>
</dbReference>
<comment type="caution">
    <text evidence="9">The sequence shown here is derived from an EMBL/GenBank/DDBJ whole genome shotgun (WGS) entry which is preliminary data.</text>
</comment>
<feature type="transmembrane region" description="Helical" evidence="7">
    <location>
        <begin position="68"/>
        <end position="88"/>
    </location>
</feature>
<dbReference type="AlphaFoldDB" id="A0A5C6CP39"/>
<protein>
    <recommendedName>
        <fullName evidence="8">YetF C-terminal domain-containing protein</fullName>
    </recommendedName>
</protein>
<dbReference type="EMBL" id="SJPT01000001">
    <property type="protein sequence ID" value="TWU26300.1"/>
    <property type="molecule type" value="Genomic_DNA"/>
</dbReference>
<dbReference type="PANTHER" id="PTHR34582:SF6">
    <property type="entry name" value="UPF0702 TRANSMEMBRANE PROTEIN YCAP"/>
    <property type="match status" value="1"/>
</dbReference>
<feature type="domain" description="YetF C-terminal" evidence="8">
    <location>
        <begin position="91"/>
        <end position="160"/>
    </location>
</feature>
<reference evidence="9 10" key="1">
    <citation type="submission" date="2019-02" db="EMBL/GenBank/DDBJ databases">
        <title>Deep-cultivation of Planctomycetes and their phenomic and genomic characterization uncovers novel biology.</title>
        <authorList>
            <person name="Wiegand S."/>
            <person name="Jogler M."/>
            <person name="Boedeker C."/>
            <person name="Pinto D."/>
            <person name="Vollmers J."/>
            <person name="Rivas-Marin E."/>
            <person name="Kohn T."/>
            <person name="Peeters S.H."/>
            <person name="Heuer A."/>
            <person name="Rast P."/>
            <person name="Oberbeckmann S."/>
            <person name="Bunk B."/>
            <person name="Jeske O."/>
            <person name="Meyerdierks A."/>
            <person name="Storesund J.E."/>
            <person name="Kallscheuer N."/>
            <person name="Luecker S."/>
            <person name="Lage O.M."/>
            <person name="Pohl T."/>
            <person name="Merkel B.J."/>
            <person name="Hornburger P."/>
            <person name="Mueller R.-W."/>
            <person name="Bruemmer F."/>
            <person name="Labrenz M."/>
            <person name="Spormann A.M."/>
            <person name="Op Den Camp H."/>
            <person name="Overmann J."/>
            <person name="Amann R."/>
            <person name="Jetten M.S.M."/>
            <person name="Mascher T."/>
            <person name="Medema M.H."/>
            <person name="Devos D.P."/>
            <person name="Kaster A.-K."/>
            <person name="Ovreas L."/>
            <person name="Rohde M."/>
            <person name="Galperin M.Y."/>
            <person name="Jogler C."/>
        </authorList>
    </citation>
    <scope>NUCLEOTIDE SEQUENCE [LARGE SCALE GENOMIC DNA]</scope>
    <source>
        <strain evidence="9 10">Pla52o</strain>
    </source>
</reference>
<accession>A0A5C6CP39</accession>
<dbReference type="PANTHER" id="PTHR34582">
    <property type="entry name" value="UPF0702 TRANSMEMBRANE PROTEIN YCAP"/>
    <property type="match status" value="1"/>
</dbReference>
<dbReference type="Pfam" id="PF04239">
    <property type="entry name" value="DUF421"/>
    <property type="match status" value="1"/>
</dbReference>
<evidence type="ECO:0000256" key="4">
    <source>
        <dbReference type="ARBA" id="ARBA00022692"/>
    </source>
</evidence>
<keyword evidence="4 7" id="KW-0812">Transmembrane</keyword>
<keyword evidence="3" id="KW-1003">Cell membrane</keyword>
<evidence type="ECO:0000256" key="7">
    <source>
        <dbReference type="SAM" id="Phobius"/>
    </source>
</evidence>
<keyword evidence="10" id="KW-1185">Reference proteome</keyword>
<evidence type="ECO:0000313" key="10">
    <source>
        <dbReference type="Proteomes" id="UP000316304"/>
    </source>
</evidence>
<evidence type="ECO:0000256" key="3">
    <source>
        <dbReference type="ARBA" id="ARBA00022475"/>
    </source>
</evidence>
<evidence type="ECO:0000256" key="2">
    <source>
        <dbReference type="ARBA" id="ARBA00006448"/>
    </source>
</evidence>
<feature type="transmembrane region" description="Helical" evidence="7">
    <location>
        <begin position="12"/>
        <end position="30"/>
    </location>
</feature>
<name>A0A5C6CP39_9BACT</name>
<proteinExistence type="inferred from homology"/>
<dbReference type="OrthoDB" id="9793799at2"/>
<evidence type="ECO:0000256" key="6">
    <source>
        <dbReference type="ARBA" id="ARBA00023136"/>
    </source>
</evidence>